<dbReference type="KEGG" id="osu:NT6N_12530"/>
<reference evidence="2" key="1">
    <citation type="submission" date="2024-07" db="EMBL/GenBank/DDBJ databases">
        <title>Complete genome sequence of Verrucomicrobiaceae bacterium NT6N.</title>
        <authorList>
            <person name="Huang C."/>
            <person name="Takami H."/>
            <person name="Hamasaki K."/>
        </authorList>
    </citation>
    <scope>NUCLEOTIDE SEQUENCE</scope>
    <source>
        <strain evidence="2">NT6N</strain>
    </source>
</reference>
<evidence type="ECO:0000256" key="1">
    <source>
        <dbReference type="SAM" id="Phobius"/>
    </source>
</evidence>
<keyword evidence="1" id="KW-1133">Transmembrane helix</keyword>
<dbReference type="AlphaFoldDB" id="A0AAT9FJS3"/>
<feature type="transmembrane region" description="Helical" evidence="1">
    <location>
        <begin position="53"/>
        <end position="74"/>
    </location>
</feature>
<dbReference type="NCBIfam" id="NF037970">
    <property type="entry name" value="vanZ_1"/>
    <property type="match status" value="1"/>
</dbReference>
<sequence length="147" mass="16525">MFRKVSNWGIAILIVYSLLLLAVIAAADFSFSTGLAESKASHWFHSIPAGDKLGHFLLFGGLSFIANWVLAGCVRCRRVADVRRHLLLTLVVWLLVILEECSQLYLPHRNFDRWDIVADSAGILFFAALAVGLVEYRRRRASDLLPQ</sequence>
<gene>
    <name evidence="2" type="ORF">NT6N_12530</name>
</gene>
<proteinExistence type="predicted"/>
<feature type="transmembrane region" description="Helical" evidence="1">
    <location>
        <begin position="117"/>
        <end position="136"/>
    </location>
</feature>
<evidence type="ECO:0008006" key="3">
    <source>
        <dbReference type="Google" id="ProtNLM"/>
    </source>
</evidence>
<organism evidence="2">
    <name type="scientific">Oceaniferula spumae</name>
    <dbReference type="NCBI Taxonomy" id="2979115"/>
    <lineage>
        <taxon>Bacteria</taxon>
        <taxon>Pseudomonadati</taxon>
        <taxon>Verrucomicrobiota</taxon>
        <taxon>Verrucomicrobiia</taxon>
        <taxon>Verrucomicrobiales</taxon>
        <taxon>Verrucomicrobiaceae</taxon>
        <taxon>Oceaniferula</taxon>
    </lineage>
</organism>
<feature type="transmembrane region" description="Helical" evidence="1">
    <location>
        <begin position="86"/>
        <end position="105"/>
    </location>
</feature>
<dbReference type="EMBL" id="AP026866">
    <property type="protein sequence ID" value="BDS06213.1"/>
    <property type="molecule type" value="Genomic_DNA"/>
</dbReference>
<evidence type="ECO:0000313" key="2">
    <source>
        <dbReference type="EMBL" id="BDS06213.1"/>
    </source>
</evidence>
<dbReference type="PANTHER" id="PTHR28008:SF1">
    <property type="entry name" value="DOMAIN PROTEIN, PUTATIVE (AFU_ORTHOLOGUE AFUA_3G10980)-RELATED"/>
    <property type="match status" value="1"/>
</dbReference>
<protein>
    <recommendedName>
        <fullName evidence="3">VanZ-like domain-containing protein</fullName>
    </recommendedName>
</protein>
<name>A0AAT9FJS3_9BACT</name>
<dbReference type="PANTHER" id="PTHR28008">
    <property type="entry name" value="DOMAIN PROTEIN, PUTATIVE (AFU_ORTHOLOGUE AFUA_3G10980)-RELATED"/>
    <property type="match status" value="1"/>
</dbReference>
<keyword evidence="1" id="KW-0472">Membrane</keyword>
<accession>A0AAT9FJS3</accession>
<keyword evidence="1" id="KW-0812">Transmembrane</keyword>